<sequence>MMEKLLVLELDGSFDRGFKANLEIRQGIHSRPRARIRGTLPANPELLNLYRQWQRDYSDLESFFRALSHSDPEQVTRLSRDRTKLECQKTANSVGEKFNDWLNSSSEFEPIRTAILRASATSSRLWIQTDYVWLRRIPWEKWDVARDNHLDLAIIASEYDISAGSSRPNSRVQILAVLGGASDLESLKEDRKVLDEIAEKAGAEIHWLESPTARELTESLRQGRWDIFFFSGHSASTEDGKHCEIQLTEAEKLEIPDFQFSLREATRKGLKIAIFNSCDGVGLAHQLAAEKGMVLPHLIFMREKLPDPIAPKFLRVFLEFFTAENSLYTSVQEARKILHDDWEKEYPCASWLPVICPNPTEEIPAWNELHKHPRIRWRSLGALMAISCLVTGVLVGIRETGGFEKIDLQTYDRIMQWKPKDKPDDRFLIITIDKEDKEYQDRMGMKRPIIAGSDRKRSLAGEALSKLLHKIQPYKPSVIALDILRPIAATEDYPPLANQLKTVPNFLTICKFNNYQQSDGISPPPELALDRTGFSNVVVDENISGVPRVRRLLYQAKLDKTSPCLPPESLAPASSLSCNFKDYAPSFSLAIAKRYLELQNQDFNCNKLDRGILEINIGDTRLGDWLQSANGPYKSRQADTRSGRQVMLDYRRIAGNGGDAIVKIAPKKSLRQVLDPSFNPESVRGKIVLIGVTEPGVDDFLTPFSRDASEAVPGVYLHAHAVSQILDTMTGNRTSIAFWNPLQEAFWGLGWSLVGGGIAWRFLRVKSILIAGSIALVSLGGIGWILLSYGGLWVPIAPPALAILLTSGIFFSVRSYYLK</sequence>
<accession>A0AAW9R233</accession>
<name>A0AAW9R233_9CHRO</name>
<dbReference type="InterPro" id="IPR024983">
    <property type="entry name" value="CHAT_dom"/>
</dbReference>
<keyword evidence="1" id="KW-1133">Transmembrane helix</keyword>
<protein>
    <submittedName>
        <fullName evidence="3">CHASE2 domain-containing protein</fullName>
    </submittedName>
</protein>
<dbReference type="Pfam" id="PF05226">
    <property type="entry name" value="CHASE2"/>
    <property type="match status" value="1"/>
</dbReference>
<dbReference type="AlphaFoldDB" id="A0AAW9R233"/>
<dbReference type="Pfam" id="PF12770">
    <property type="entry name" value="CHAT"/>
    <property type="match status" value="1"/>
</dbReference>
<dbReference type="Proteomes" id="UP001328733">
    <property type="component" value="Unassembled WGS sequence"/>
</dbReference>
<gene>
    <name evidence="3" type="ORF">V0288_24415</name>
</gene>
<dbReference type="SMART" id="SM01080">
    <property type="entry name" value="CHASE2"/>
    <property type="match status" value="1"/>
</dbReference>
<feature type="transmembrane region" description="Helical" evidence="1">
    <location>
        <begin position="793"/>
        <end position="813"/>
    </location>
</feature>
<dbReference type="EMBL" id="JBAFSM010000087">
    <property type="protein sequence ID" value="MEG3440294.1"/>
    <property type="molecule type" value="Genomic_DNA"/>
</dbReference>
<keyword evidence="1" id="KW-0472">Membrane</keyword>
<feature type="domain" description="CHASE2" evidence="2">
    <location>
        <begin position="403"/>
        <end position="758"/>
    </location>
</feature>
<reference evidence="3 4" key="1">
    <citation type="submission" date="2024-01" db="EMBL/GenBank/DDBJ databases">
        <title>Genomic insights into the taxonomy and metabolism of the cyanobacterium Pannus brasiliensis CCIBt3594.</title>
        <authorList>
            <person name="Machado M."/>
            <person name="Botero N.B."/>
            <person name="Andreote A.P.D."/>
            <person name="Feitosa A.M.T."/>
            <person name="Popin R."/>
            <person name="Sivonen K."/>
            <person name="Fiore M.F."/>
        </authorList>
    </citation>
    <scope>NUCLEOTIDE SEQUENCE [LARGE SCALE GENOMIC DNA]</scope>
    <source>
        <strain evidence="3 4">CCIBt3594</strain>
    </source>
</reference>
<keyword evidence="4" id="KW-1185">Reference proteome</keyword>
<feature type="transmembrane region" description="Helical" evidence="1">
    <location>
        <begin position="768"/>
        <end position="787"/>
    </location>
</feature>
<comment type="caution">
    <text evidence="3">The sequence shown here is derived from an EMBL/GenBank/DDBJ whole genome shotgun (WGS) entry which is preliminary data.</text>
</comment>
<organism evidence="3 4">
    <name type="scientific">Pannus brasiliensis CCIBt3594</name>
    <dbReference type="NCBI Taxonomy" id="1427578"/>
    <lineage>
        <taxon>Bacteria</taxon>
        <taxon>Bacillati</taxon>
        <taxon>Cyanobacteriota</taxon>
        <taxon>Cyanophyceae</taxon>
        <taxon>Oscillatoriophycideae</taxon>
        <taxon>Chroococcales</taxon>
        <taxon>Microcystaceae</taxon>
        <taxon>Pannus</taxon>
    </lineage>
</organism>
<evidence type="ECO:0000256" key="1">
    <source>
        <dbReference type="SAM" id="Phobius"/>
    </source>
</evidence>
<proteinExistence type="predicted"/>
<evidence type="ECO:0000313" key="3">
    <source>
        <dbReference type="EMBL" id="MEG3440294.1"/>
    </source>
</evidence>
<evidence type="ECO:0000313" key="4">
    <source>
        <dbReference type="Proteomes" id="UP001328733"/>
    </source>
</evidence>
<dbReference type="InterPro" id="IPR007890">
    <property type="entry name" value="CHASE2"/>
</dbReference>
<feature type="transmembrane region" description="Helical" evidence="1">
    <location>
        <begin position="745"/>
        <end position="763"/>
    </location>
</feature>
<evidence type="ECO:0000259" key="2">
    <source>
        <dbReference type="SMART" id="SM01080"/>
    </source>
</evidence>
<keyword evidence="1" id="KW-0812">Transmembrane</keyword>